<protein>
    <submittedName>
        <fullName evidence="1">Uncharacterized protein</fullName>
    </submittedName>
</protein>
<reference evidence="1 2" key="1">
    <citation type="submission" date="2019-06" db="EMBL/GenBank/DDBJ databases">
        <title>Genome of new Rhodobacteraceae sp. SM1903.</title>
        <authorList>
            <person name="Ren X."/>
        </authorList>
    </citation>
    <scope>NUCLEOTIDE SEQUENCE [LARGE SCALE GENOMIC DNA]</scope>
    <source>
        <strain evidence="1 2">SM1903</strain>
    </source>
</reference>
<dbReference type="OrthoDB" id="546653at2"/>
<evidence type="ECO:0000313" key="1">
    <source>
        <dbReference type="EMBL" id="TNY31673.1"/>
    </source>
</evidence>
<proteinExistence type="predicted"/>
<dbReference type="EMBL" id="VFFF01000002">
    <property type="protein sequence ID" value="TNY31673.1"/>
    <property type="molecule type" value="Genomic_DNA"/>
</dbReference>
<comment type="caution">
    <text evidence="1">The sequence shown here is derived from an EMBL/GenBank/DDBJ whole genome shotgun (WGS) entry which is preliminary data.</text>
</comment>
<evidence type="ECO:0000313" key="2">
    <source>
        <dbReference type="Proteomes" id="UP000314011"/>
    </source>
</evidence>
<dbReference type="Proteomes" id="UP000314011">
    <property type="component" value="Unassembled WGS sequence"/>
</dbReference>
<organism evidence="1 2">
    <name type="scientific">Pelagovum pacificum</name>
    <dbReference type="NCBI Taxonomy" id="2588711"/>
    <lineage>
        <taxon>Bacteria</taxon>
        <taxon>Pseudomonadati</taxon>
        <taxon>Pseudomonadota</taxon>
        <taxon>Alphaproteobacteria</taxon>
        <taxon>Rhodobacterales</taxon>
        <taxon>Paracoccaceae</taxon>
        <taxon>Pelagovum</taxon>
    </lineage>
</organism>
<gene>
    <name evidence="1" type="ORF">FHY64_13740</name>
</gene>
<sequence length="273" mass="31138">MAEREAFLVSYATAHAPVTVRGLYYQAEVAALPGIEKTENGYRKVQSQVLKLRQAGRMPYSAISDATRYMRKPRTFDGWEEALSDTVRLYRKSLWADQHETVEVWLEKSALAGVIYPVTAEYDVPLMCTVGFTSETFAYEAVEMQRGTGQRLVILALYDFDRAGQDACRSLQSKVERFAEEMDVEVAFEHLGLNLGQVRDLSLPTRPPKRKSPADRRWPHDIAAELDAIPPDDLRALVREAIERRLPLAELERLKDIEEAERDTLRDFLGSWS</sequence>
<dbReference type="AlphaFoldDB" id="A0A5C5GAT3"/>
<name>A0A5C5GAT3_9RHOB</name>
<accession>A0A5C5GAT3</accession>
<keyword evidence="2" id="KW-1185">Reference proteome</keyword>